<sequence>MNKDLKPILKVKSCLPHSEKASCSKQHVLSTCITSEENPDIRTALRIANEIIETASLDVYKAAKNLTSASEESKSFRNVNIPFDETIYRDLVDLSIHDEQLNNLKQTSKPKKSIPAKPKDRTPCIHDYRVSQYSVPHVFQAKSEPPPRQMIRKYNGKEMYELYEKIRGSNL</sequence>
<dbReference type="EMBL" id="HBUF01378922">
    <property type="protein sequence ID" value="CAG6729465.1"/>
    <property type="molecule type" value="Transcribed_RNA"/>
</dbReference>
<dbReference type="EMBL" id="HBUF01558647">
    <property type="protein sequence ID" value="CAG6761221.1"/>
    <property type="molecule type" value="Transcribed_RNA"/>
</dbReference>
<evidence type="ECO:0000313" key="1">
    <source>
        <dbReference type="EMBL" id="CAG6622039.1"/>
    </source>
</evidence>
<dbReference type="EMBL" id="HBUF01051609">
    <property type="protein sequence ID" value="CAG6622039.1"/>
    <property type="molecule type" value="Transcribed_RNA"/>
</dbReference>
<name>A0A8D8M4R8_9HEMI</name>
<protein>
    <submittedName>
        <fullName evidence="1">Uncharacterized protein</fullName>
    </submittedName>
</protein>
<dbReference type="EMBL" id="HBUF01051606">
    <property type="protein sequence ID" value="CAG6622038.1"/>
    <property type="molecule type" value="Transcribed_RNA"/>
</dbReference>
<reference evidence="1" key="1">
    <citation type="submission" date="2021-05" db="EMBL/GenBank/DDBJ databases">
        <authorList>
            <person name="Alioto T."/>
            <person name="Alioto T."/>
            <person name="Gomez Garrido J."/>
        </authorList>
    </citation>
    <scope>NUCLEOTIDE SEQUENCE</scope>
</reference>
<dbReference type="EMBL" id="HBUF01378923">
    <property type="protein sequence ID" value="CAG6729466.1"/>
    <property type="molecule type" value="Transcribed_RNA"/>
</dbReference>
<dbReference type="EMBL" id="HBUF01378924">
    <property type="protein sequence ID" value="CAG6729467.1"/>
    <property type="molecule type" value="Transcribed_RNA"/>
</dbReference>
<proteinExistence type="predicted"/>
<organism evidence="1">
    <name type="scientific">Cacopsylla melanoneura</name>
    <dbReference type="NCBI Taxonomy" id="428564"/>
    <lineage>
        <taxon>Eukaryota</taxon>
        <taxon>Metazoa</taxon>
        <taxon>Ecdysozoa</taxon>
        <taxon>Arthropoda</taxon>
        <taxon>Hexapoda</taxon>
        <taxon>Insecta</taxon>
        <taxon>Pterygota</taxon>
        <taxon>Neoptera</taxon>
        <taxon>Paraneoptera</taxon>
        <taxon>Hemiptera</taxon>
        <taxon>Sternorrhyncha</taxon>
        <taxon>Psylloidea</taxon>
        <taxon>Psyllidae</taxon>
        <taxon>Psyllinae</taxon>
        <taxon>Cacopsylla</taxon>
    </lineage>
</organism>
<accession>A0A8D8M4R8</accession>
<dbReference type="AlphaFoldDB" id="A0A8D8M4R8"/>